<reference evidence="5 6" key="1">
    <citation type="submission" date="2017-10" db="EMBL/GenBank/DDBJ databases">
        <title>Sequencing the genomes of 1000 actinobacteria strains.</title>
        <authorList>
            <person name="Klenk H.-P."/>
        </authorList>
    </citation>
    <scope>NUCLEOTIDE SEQUENCE [LARGE SCALE GENOMIC DNA]</scope>
    <source>
        <strain evidence="5 6">DSM 21574</strain>
    </source>
</reference>
<dbReference type="PROSITE" id="PS00211">
    <property type="entry name" value="ABC_TRANSPORTER_1"/>
    <property type="match status" value="1"/>
</dbReference>
<evidence type="ECO:0000313" key="5">
    <source>
        <dbReference type="EMBL" id="PFG36240.1"/>
    </source>
</evidence>
<evidence type="ECO:0000313" key="6">
    <source>
        <dbReference type="Proteomes" id="UP000221394"/>
    </source>
</evidence>
<gene>
    <name evidence="5" type="ORF">ATL41_0956</name>
</gene>
<dbReference type="PANTHER" id="PTHR43790:SF8">
    <property type="entry name" value="SUGAR ABC TRANSPORTER ATP-BINDING PROTEIN"/>
    <property type="match status" value="1"/>
</dbReference>
<dbReference type="InterPro" id="IPR027417">
    <property type="entry name" value="P-loop_NTPase"/>
</dbReference>
<protein>
    <submittedName>
        <fullName evidence="5">Monosaccharide ABC transporter ATP-binding protein (CUT2 family)</fullName>
    </submittedName>
</protein>
<accession>A0A2A9EDE5</accession>
<dbReference type="Proteomes" id="UP000221394">
    <property type="component" value="Unassembled WGS sequence"/>
</dbReference>
<keyword evidence="1" id="KW-0547">Nucleotide-binding</keyword>
<dbReference type="GO" id="GO:0016887">
    <property type="term" value="F:ATP hydrolysis activity"/>
    <property type="evidence" value="ECO:0007669"/>
    <property type="project" value="InterPro"/>
</dbReference>
<dbReference type="InterPro" id="IPR050107">
    <property type="entry name" value="ABC_carbohydrate_import_ATPase"/>
</dbReference>
<evidence type="ECO:0000256" key="3">
    <source>
        <dbReference type="SAM" id="MobiDB-lite"/>
    </source>
</evidence>
<evidence type="ECO:0000259" key="4">
    <source>
        <dbReference type="PROSITE" id="PS50893"/>
    </source>
</evidence>
<organism evidence="5 6">
    <name type="scientific">Flavimobilis soli</name>
    <dbReference type="NCBI Taxonomy" id="442709"/>
    <lineage>
        <taxon>Bacteria</taxon>
        <taxon>Bacillati</taxon>
        <taxon>Actinomycetota</taxon>
        <taxon>Actinomycetes</taxon>
        <taxon>Micrococcales</taxon>
        <taxon>Jonesiaceae</taxon>
        <taxon>Flavimobilis</taxon>
    </lineage>
</organism>
<sequence>MSTSGTQPVMSLRGVSKSYGALRALVDVDLDIRAGEVLAIVGDNGAGKSTVVEIVSGALSADTGTIEVDGEPVVFSSPARARALGIATVFQDLALCEPLDVVENLFLGNEAVRGGFLDEVEMEKRAWELLSQLAARVPSVRMPVSALSGGQRQAVAVARSLLGDPRVVVLDEPTAALGIAQTAEVLTLVERLRDLGHAVVLVSHNMADVHAVADRIAVLRLGRLNGVFEAAQTSYEDLLAAVTGARGGADRFGRGRPGTPVAGSDGGAR</sequence>
<dbReference type="Pfam" id="PF00005">
    <property type="entry name" value="ABC_tran"/>
    <property type="match status" value="1"/>
</dbReference>
<dbReference type="CDD" id="cd03216">
    <property type="entry name" value="ABC_Carb_Monos_I"/>
    <property type="match status" value="1"/>
</dbReference>
<dbReference type="SUPFAM" id="SSF52540">
    <property type="entry name" value="P-loop containing nucleoside triphosphate hydrolases"/>
    <property type="match status" value="1"/>
</dbReference>
<keyword evidence="6" id="KW-1185">Reference proteome</keyword>
<evidence type="ECO:0000256" key="2">
    <source>
        <dbReference type="ARBA" id="ARBA00022840"/>
    </source>
</evidence>
<dbReference type="InterPro" id="IPR003593">
    <property type="entry name" value="AAA+_ATPase"/>
</dbReference>
<keyword evidence="2 5" id="KW-0067">ATP-binding</keyword>
<name>A0A2A9EDE5_9MICO</name>
<dbReference type="PANTHER" id="PTHR43790">
    <property type="entry name" value="CARBOHYDRATE TRANSPORT ATP-BINDING PROTEIN MG119-RELATED"/>
    <property type="match status" value="1"/>
</dbReference>
<dbReference type="Gene3D" id="3.40.50.300">
    <property type="entry name" value="P-loop containing nucleotide triphosphate hydrolases"/>
    <property type="match status" value="1"/>
</dbReference>
<dbReference type="EMBL" id="PDJH01000001">
    <property type="protein sequence ID" value="PFG36240.1"/>
    <property type="molecule type" value="Genomic_DNA"/>
</dbReference>
<dbReference type="InterPro" id="IPR003439">
    <property type="entry name" value="ABC_transporter-like_ATP-bd"/>
</dbReference>
<feature type="domain" description="ABC transporter" evidence="4">
    <location>
        <begin position="10"/>
        <end position="246"/>
    </location>
</feature>
<dbReference type="GO" id="GO:0005524">
    <property type="term" value="F:ATP binding"/>
    <property type="evidence" value="ECO:0007669"/>
    <property type="project" value="UniProtKB-KW"/>
</dbReference>
<dbReference type="PROSITE" id="PS50893">
    <property type="entry name" value="ABC_TRANSPORTER_2"/>
    <property type="match status" value="1"/>
</dbReference>
<dbReference type="InterPro" id="IPR017871">
    <property type="entry name" value="ABC_transporter-like_CS"/>
</dbReference>
<comment type="caution">
    <text evidence="5">The sequence shown here is derived from an EMBL/GenBank/DDBJ whole genome shotgun (WGS) entry which is preliminary data.</text>
</comment>
<evidence type="ECO:0000256" key="1">
    <source>
        <dbReference type="ARBA" id="ARBA00022741"/>
    </source>
</evidence>
<feature type="region of interest" description="Disordered" evidence="3">
    <location>
        <begin position="249"/>
        <end position="269"/>
    </location>
</feature>
<dbReference type="OrthoDB" id="7875923at2"/>
<dbReference type="AlphaFoldDB" id="A0A2A9EDE5"/>
<dbReference type="SMART" id="SM00382">
    <property type="entry name" value="AAA"/>
    <property type="match status" value="1"/>
</dbReference>
<dbReference type="RefSeq" id="WP_098457442.1">
    <property type="nucleotide sequence ID" value="NZ_PDJH01000001.1"/>
</dbReference>
<proteinExistence type="predicted"/>